<reference evidence="2 3" key="1">
    <citation type="submission" date="2019-08" db="EMBL/GenBank/DDBJ databases">
        <title>Deep-cultivation of Planctomycetes and their phenomic and genomic characterization uncovers novel biology.</title>
        <authorList>
            <person name="Wiegand S."/>
            <person name="Jogler M."/>
            <person name="Boedeker C."/>
            <person name="Pinto D."/>
            <person name="Vollmers J."/>
            <person name="Rivas-Marin E."/>
            <person name="Kohn T."/>
            <person name="Peeters S.H."/>
            <person name="Heuer A."/>
            <person name="Rast P."/>
            <person name="Oberbeckmann S."/>
            <person name="Bunk B."/>
            <person name="Jeske O."/>
            <person name="Meyerdierks A."/>
            <person name="Storesund J.E."/>
            <person name="Kallscheuer N."/>
            <person name="Luecker S."/>
            <person name="Lage O.M."/>
            <person name="Pohl T."/>
            <person name="Merkel B.J."/>
            <person name="Hornburger P."/>
            <person name="Mueller R.-W."/>
            <person name="Bruemmer F."/>
            <person name="Labrenz M."/>
            <person name="Spormann A.M."/>
            <person name="Op den Camp H."/>
            <person name="Overmann J."/>
            <person name="Amann R."/>
            <person name="Jetten M.S.M."/>
            <person name="Mascher T."/>
            <person name="Medema M.H."/>
            <person name="Devos D.P."/>
            <person name="Kaster A.-K."/>
            <person name="Ovreas L."/>
            <person name="Rohde M."/>
            <person name="Galperin M.Y."/>
            <person name="Jogler C."/>
        </authorList>
    </citation>
    <scope>NUCLEOTIDE SEQUENCE [LARGE SCALE GENOMIC DNA]</scope>
    <source>
        <strain evidence="2 3">UC8</strain>
    </source>
</reference>
<feature type="transmembrane region" description="Helical" evidence="1">
    <location>
        <begin position="114"/>
        <end position="136"/>
    </location>
</feature>
<organism evidence="2 3">
    <name type="scientific">Roseimaritima ulvae</name>
    <dbReference type="NCBI Taxonomy" id="980254"/>
    <lineage>
        <taxon>Bacteria</taxon>
        <taxon>Pseudomonadati</taxon>
        <taxon>Planctomycetota</taxon>
        <taxon>Planctomycetia</taxon>
        <taxon>Pirellulales</taxon>
        <taxon>Pirellulaceae</taxon>
        <taxon>Roseimaritima</taxon>
    </lineage>
</organism>
<accession>A0A5B9QTA4</accession>
<dbReference type="AlphaFoldDB" id="A0A5B9QTA4"/>
<gene>
    <name evidence="2" type="ORF">UC8_31610</name>
</gene>
<dbReference type="Proteomes" id="UP000325286">
    <property type="component" value="Chromosome"/>
</dbReference>
<evidence type="ECO:0008006" key="4">
    <source>
        <dbReference type="Google" id="ProtNLM"/>
    </source>
</evidence>
<dbReference type="RefSeq" id="WP_068131920.1">
    <property type="nucleotide sequence ID" value="NZ_CP042914.1"/>
</dbReference>
<keyword evidence="1" id="KW-0812">Transmembrane</keyword>
<evidence type="ECO:0000256" key="1">
    <source>
        <dbReference type="SAM" id="Phobius"/>
    </source>
</evidence>
<protein>
    <recommendedName>
        <fullName evidence="4">DUF998 domain-containing protein</fullName>
    </recommendedName>
</protein>
<feature type="transmembrane region" description="Helical" evidence="1">
    <location>
        <begin position="61"/>
        <end position="79"/>
    </location>
</feature>
<evidence type="ECO:0000313" key="2">
    <source>
        <dbReference type="EMBL" id="QEG41142.1"/>
    </source>
</evidence>
<name>A0A5B9QTA4_9BACT</name>
<dbReference type="OrthoDB" id="9803163at2"/>
<keyword evidence="1" id="KW-1133">Transmembrane helix</keyword>
<sequence length="240" mass="27137">MSSQLSHEAHTLVLSYLSIRRGIGLIGILLPILLAPVGWLLFDIQFQDNLSSYYHTDMRDVFVGSLCAIGIFLFCYRGYDSIENWTANLGCFSALGVALFPLDPNSDPLYQRSIVGYVHSFSGGLFFLTLAMYSLFHFPSASAAKHEIAPHEAERNFVYRTSGLVILLSMLAMGTYLFLFPIEWKRTFNQYNFLLWMEWIAVWAFACAWLTKGRTMVADLAVDVLAIPSQILHKQGGKRK</sequence>
<dbReference type="KEGG" id="rul:UC8_31610"/>
<evidence type="ECO:0000313" key="3">
    <source>
        <dbReference type="Proteomes" id="UP000325286"/>
    </source>
</evidence>
<feature type="transmembrane region" description="Helical" evidence="1">
    <location>
        <begin position="21"/>
        <end position="41"/>
    </location>
</feature>
<proteinExistence type="predicted"/>
<keyword evidence="3" id="KW-1185">Reference proteome</keyword>
<dbReference type="EMBL" id="CP042914">
    <property type="protein sequence ID" value="QEG41142.1"/>
    <property type="molecule type" value="Genomic_DNA"/>
</dbReference>
<feature type="transmembrane region" description="Helical" evidence="1">
    <location>
        <begin position="191"/>
        <end position="210"/>
    </location>
</feature>
<feature type="transmembrane region" description="Helical" evidence="1">
    <location>
        <begin position="86"/>
        <end position="102"/>
    </location>
</feature>
<keyword evidence="1" id="KW-0472">Membrane</keyword>
<feature type="transmembrane region" description="Helical" evidence="1">
    <location>
        <begin position="157"/>
        <end position="179"/>
    </location>
</feature>